<feature type="compositionally biased region" description="Basic and acidic residues" evidence="1">
    <location>
        <begin position="31"/>
        <end position="41"/>
    </location>
</feature>
<evidence type="ECO:0000313" key="2">
    <source>
        <dbReference type="EMBL" id="KDQ26126.1"/>
    </source>
</evidence>
<dbReference type="EMBL" id="KL198010">
    <property type="protein sequence ID" value="KDQ26126.1"/>
    <property type="molecule type" value="Genomic_DNA"/>
</dbReference>
<dbReference type="Proteomes" id="UP000027073">
    <property type="component" value="Unassembled WGS sequence"/>
</dbReference>
<organism evidence="2 3">
    <name type="scientific">Pleurotus ostreatus (strain PC15)</name>
    <name type="common">Oyster mushroom</name>
    <dbReference type="NCBI Taxonomy" id="1137138"/>
    <lineage>
        <taxon>Eukaryota</taxon>
        <taxon>Fungi</taxon>
        <taxon>Dikarya</taxon>
        <taxon>Basidiomycota</taxon>
        <taxon>Agaricomycotina</taxon>
        <taxon>Agaricomycetes</taxon>
        <taxon>Agaricomycetidae</taxon>
        <taxon>Agaricales</taxon>
        <taxon>Pleurotineae</taxon>
        <taxon>Pleurotaceae</taxon>
        <taxon>Pleurotus</taxon>
    </lineage>
</organism>
<evidence type="ECO:0000256" key="1">
    <source>
        <dbReference type="SAM" id="MobiDB-lite"/>
    </source>
</evidence>
<dbReference type="HOGENOM" id="CLU_886005_0_0_1"/>
<feature type="compositionally biased region" description="Basic residues" evidence="1">
    <location>
        <begin position="42"/>
        <end position="55"/>
    </location>
</feature>
<reference evidence="3" key="1">
    <citation type="journal article" date="2014" name="Proc. Natl. Acad. Sci. U.S.A.">
        <title>Extensive sampling of basidiomycete genomes demonstrates inadequacy of the white-rot/brown-rot paradigm for wood decay fungi.</title>
        <authorList>
            <person name="Riley R."/>
            <person name="Salamov A.A."/>
            <person name="Brown D.W."/>
            <person name="Nagy L.G."/>
            <person name="Floudas D."/>
            <person name="Held B.W."/>
            <person name="Levasseur A."/>
            <person name="Lombard V."/>
            <person name="Morin E."/>
            <person name="Otillar R."/>
            <person name="Lindquist E.A."/>
            <person name="Sun H."/>
            <person name="LaButti K.M."/>
            <person name="Schmutz J."/>
            <person name="Jabbour D."/>
            <person name="Luo H."/>
            <person name="Baker S.E."/>
            <person name="Pisabarro A.G."/>
            <person name="Walton J.D."/>
            <person name="Blanchette R.A."/>
            <person name="Henrissat B."/>
            <person name="Martin F."/>
            <person name="Cullen D."/>
            <person name="Hibbett D.S."/>
            <person name="Grigoriev I.V."/>
        </authorList>
    </citation>
    <scope>NUCLEOTIDE SEQUENCE [LARGE SCALE GENOMIC DNA]</scope>
    <source>
        <strain evidence="3">PC15</strain>
    </source>
</reference>
<feature type="compositionally biased region" description="Acidic residues" evidence="1">
    <location>
        <begin position="278"/>
        <end position="298"/>
    </location>
</feature>
<evidence type="ECO:0000313" key="3">
    <source>
        <dbReference type="Proteomes" id="UP000027073"/>
    </source>
</evidence>
<feature type="compositionally biased region" description="Polar residues" evidence="1">
    <location>
        <begin position="246"/>
        <end position="257"/>
    </location>
</feature>
<name>A0A067NR65_PLEO1</name>
<feature type="region of interest" description="Disordered" evidence="1">
    <location>
        <begin position="237"/>
        <end position="316"/>
    </location>
</feature>
<feature type="compositionally biased region" description="Low complexity" evidence="1">
    <location>
        <begin position="87"/>
        <end position="102"/>
    </location>
</feature>
<dbReference type="OrthoDB" id="10642866at2759"/>
<sequence length="316" mass="33568">MTRGDMVMMRCGRHEGPCAPSITPTTTSDGGGRRNDGARTRKEARRRRREKQRARKAAEDARVQAAVSEYIAARARMDENEDDAAEEAISAAAGSSTGAGTREGAKKGAKGDEREEPKGPLRTEPCLGCVQRNLECRSRLVKGARTCWECKVRHVRCGNGAGGVRGTAREAPPAVTAEPTVASSLGDLAAQVFDMSVHVLERSQALSHLEERLGEVANTVAWIAGAMGAPPDVAERVRGKEGVRTKSPQAVGSTSAEGTEDAEGEMEVDDAKAPSTSDTDDVQDAEPADTTDEEEEGMAWEGTGKVLSSDDEEDSE</sequence>
<feature type="compositionally biased region" description="Basic and acidic residues" evidence="1">
    <location>
        <begin position="103"/>
        <end position="121"/>
    </location>
</feature>
<feature type="compositionally biased region" description="Acidic residues" evidence="1">
    <location>
        <begin position="258"/>
        <end position="268"/>
    </location>
</feature>
<accession>A0A067NR65</accession>
<proteinExistence type="predicted"/>
<feature type="region of interest" description="Disordered" evidence="1">
    <location>
        <begin position="78"/>
        <end position="122"/>
    </location>
</feature>
<dbReference type="AlphaFoldDB" id="A0A067NR65"/>
<dbReference type="InParanoid" id="A0A067NR65"/>
<gene>
    <name evidence="2" type="ORF">PLEOSDRAFT_160716</name>
</gene>
<dbReference type="VEuPathDB" id="FungiDB:PLEOSDRAFT_160716"/>
<feature type="region of interest" description="Disordered" evidence="1">
    <location>
        <begin position="1"/>
        <end position="64"/>
    </location>
</feature>
<protein>
    <submittedName>
        <fullName evidence="2">Uncharacterized protein</fullName>
    </submittedName>
</protein>